<evidence type="ECO:0000313" key="7">
    <source>
        <dbReference type="EnsemblPlants" id="TraesCS1B02G012700.1"/>
    </source>
</evidence>
<sequence>MDVKIISTTRCTHQIKPSQAFSMDLVVREAMAKMGELLTEEKSLPAGVREDVEFLSRELTHMQRQVGPPVGGDELFRVLADENMALANRIEKVVDAFVQVRGVDGNRDVAAGFKGLVEKTTNFFNKGKVKRQVATEMKELKGEVEEAIARRKRYDMINVVGVVAPTAAIDPRLLAQYKDHREIVGIQETRDELITMLSPGSCPEDDVDVSPRSEQLKIFSITGFGGLGKTTLAKAVYDRLKAQYDCTAFVSVGLNPDVIKVFRDILFSLDNKKYMGLDATVLDQKQELVDQLRGILDNRRFLIVVDDIWDWESWDDISRPLVGSSSSSNGSAVVMTSRRGDVARRVGGVHTKLAPLTTGYSTRLFRQTAFGGSGEHYPPELADISDEIIRNCSGMPLAIITMASSLRGTPLRDWHAVHESNYFDHSWSKDMRAILAMSYTNLPPLVRLCLLYLSMFGKGCEVSVDRLLWGWIAEGFLDNPGLDGSDGGIMSTWRERGELYLDELVNSGLVEPVDVGTGGRAVSCRVHSNIVHDLIVSLSASENYAAILDGRKKSSSTNSSSGLPDTSLVKRLSIQIQGQWGNNSGWLPPRVRLTDVTSLVVSGDDAACVPSLSEFHDLRALDLDIGGCADVQNDHLKGIAGLSRLRLRVLDLRATSSINELPVGIARAAELKCLRVHSHTKIPDGMLARMTGLEELGDINISKPGLLRELHSLKKLTILGVALWSWDESCDDALLGCSLHFLHALGEKWEPPQLRNLVISHSALVMLPPWIPSLEDNLSSLSIENLLVLCLTSDHAPKPNGRFTTRGFRNLISFNFASNAMGKVFEPGAMLKLTRLKLSFEASLTRDLSPGFHFGLENLPSLEHARVRIICFSASLQQVKDAEDAISKAICTANLQIQRVHEQYMAEDNDEEEGKEPLQVAYFRSANDWVIASEPGIYMLR</sequence>
<keyword evidence="1" id="KW-0677">Repeat</keyword>
<dbReference type="Gene3D" id="1.10.8.430">
    <property type="entry name" value="Helical domain of apoptotic protease-activating factors"/>
    <property type="match status" value="1"/>
</dbReference>
<keyword evidence="2" id="KW-0547">Nucleotide-binding</keyword>
<dbReference type="InterPro" id="IPR002182">
    <property type="entry name" value="NB-ARC"/>
</dbReference>
<dbReference type="Gene3D" id="3.40.50.300">
    <property type="entry name" value="P-loop containing nucleotide triphosphate hydrolases"/>
    <property type="match status" value="1"/>
</dbReference>
<dbReference type="InterPro" id="IPR042197">
    <property type="entry name" value="Apaf_helical"/>
</dbReference>
<dbReference type="PANTHER" id="PTHR23155">
    <property type="entry name" value="DISEASE RESISTANCE PROTEIN RP"/>
    <property type="match status" value="1"/>
</dbReference>
<dbReference type="Pfam" id="PF23559">
    <property type="entry name" value="WHD_DRP"/>
    <property type="match status" value="1"/>
</dbReference>
<dbReference type="Gramene" id="TraesCS1B03G0024800.1">
    <property type="protein sequence ID" value="TraesCS1B03G0024800.1.CDS"/>
    <property type="gene ID" value="TraesCS1B03G0024800"/>
</dbReference>
<dbReference type="Gene3D" id="1.10.10.10">
    <property type="entry name" value="Winged helix-like DNA-binding domain superfamily/Winged helix DNA-binding domain"/>
    <property type="match status" value="1"/>
</dbReference>
<dbReference type="InterPro" id="IPR027417">
    <property type="entry name" value="P-loop_NTPase"/>
</dbReference>
<dbReference type="CDD" id="cd14798">
    <property type="entry name" value="RX-CC_like"/>
    <property type="match status" value="1"/>
</dbReference>
<evidence type="ECO:0000313" key="8">
    <source>
        <dbReference type="Proteomes" id="UP000019116"/>
    </source>
</evidence>
<dbReference type="Gramene" id="TraesCS1B02G012700.1">
    <property type="protein sequence ID" value="TraesCS1B02G012700.1"/>
    <property type="gene ID" value="TraesCS1B02G012700"/>
</dbReference>
<dbReference type="SUPFAM" id="SSF52058">
    <property type="entry name" value="L domain-like"/>
    <property type="match status" value="1"/>
</dbReference>
<protein>
    <submittedName>
        <fullName evidence="7">Uncharacterized protein</fullName>
    </submittedName>
</protein>
<dbReference type="InterPro" id="IPR038005">
    <property type="entry name" value="RX-like_CC"/>
</dbReference>
<dbReference type="GO" id="GO:0043531">
    <property type="term" value="F:ADP binding"/>
    <property type="evidence" value="ECO:0007669"/>
    <property type="project" value="InterPro"/>
</dbReference>
<feature type="domain" description="NB-ARC" evidence="4">
    <location>
        <begin position="213"/>
        <end position="369"/>
    </location>
</feature>
<name>A0A3B5YRB1_WHEAT</name>
<dbReference type="PRINTS" id="PR00364">
    <property type="entry name" value="DISEASERSIST"/>
</dbReference>
<feature type="domain" description="Disease resistance protein winged helix" evidence="5">
    <location>
        <begin position="455"/>
        <end position="535"/>
    </location>
</feature>
<dbReference type="GO" id="GO:0006952">
    <property type="term" value="P:defense response"/>
    <property type="evidence" value="ECO:0007669"/>
    <property type="project" value="UniProtKB-KW"/>
</dbReference>
<dbReference type="InterPro" id="IPR044974">
    <property type="entry name" value="Disease_R_plants"/>
</dbReference>
<feature type="domain" description="Disease resistance R13L4/SHOC-2-like LRR" evidence="6">
    <location>
        <begin position="647"/>
        <end position="891"/>
    </location>
</feature>
<proteinExistence type="predicted"/>
<accession>A0A3B5YRB1</accession>
<dbReference type="OMA" id="GWICSLE"/>
<dbReference type="GO" id="GO:0051707">
    <property type="term" value="P:response to other organism"/>
    <property type="evidence" value="ECO:0007669"/>
    <property type="project" value="UniProtKB-ARBA"/>
</dbReference>
<evidence type="ECO:0000259" key="5">
    <source>
        <dbReference type="Pfam" id="PF23559"/>
    </source>
</evidence>
<dbReference type="SMR" id="A0A3B5YRB1"/>
<dbReference type="Gene3D" id="3.80.10.10">
    <property type="entry name" value="Ribonuclease Inhibitor"/>
    <property type="match status" value="1"/>
</dbReference>
<reference evidence="7" key="2">
    <citation type="submission" date="2018-10" db="UniProtKB">
        <authorList>
            <consortium name="EnsemblPlants"/>
        </authorList>
    </citation>
    <scope>IDENTIFICATION</scope>
</reference>
<evidence type="ECO:0000259" key="4">
    <source>
        <dbReference type="Pfam" id="PF00931"/>
    </source>
</evidence>
<reference evidence="7" key="1">
    <citation type="submission" date="2018-08" db="EMBL/GenBank/DDBJ databases">
        <authorList>
            <person name="Rossello M."/>
        </authorList>
    </citation>
    <scope>NUCLEOTIDE SEQUENCE [LARGE SCALE GENOMIC DNA]</scope>
    <source>
        <strain evidence="7">cv. Chinese Spring</strain>
    </source>
</reference>
<evidence type="ECO:0000259" key="6">
    <source>
        <dbReference type="Pfam" id="PF23598"/>
    </source>
</evidence>
<dbReference type="AlphaFoldDB" id="A0A3B5YRB1"/>
<dbReference type="PANTHER" id="PTHR23155:SF1210">
    <property type="entry name" value="AAA+ ATPASE DOMAIN-CONTAINING PROTEIN"/>
    <property type="match status" value="1"/>
</dbReference>
<keyword evidence="8" id="KW-1185">Reference proteome</keyword>
<dbReference type="InterPro" id="IPR058922">
    <property type="entry name" value="WHD_DRP"/>
</dbReference>
<dbReference type="Pfam" id="PF23598">
    <property type="entry name" value="LRR_14"/>
    <property type="match status" value="1"/>
</dbReference>
<dbReference type="InterPro" id="IPR055414">
    <property type="entry name" value="LRR_R13L4/SHOC2-like"/>
</dbReference>
<evidence type="ECO:0000256" key="3">
    <source>
        <dbReference type="ARBA" id="ARBA00022821"/>
    </source>
</evidence>
<organism evidence="7">
    <name type="scientific">Triticum aestivum</name>
    <name type="common">Wheat</name>
    <dbReference type="NCBI Taxonomy" id="4565"/>
    <lineage>
        <taxon>Eukaryota</taxon>
        <taxon>Viridiplantae</taxon>
        <taxon>Streptophyta</taxon>
        <taxon>Embryophyta</taxon>
        <taxon>Tracheophyta</taxon>
        <taxon>Spermatophyta</taxon>
        <taxon>Magnoliopsida</taxon>
        <taxon>Liliopsida</taxon>
        <taxon>Poales</taxon>
        <taxon>Poaceae</taxon>
        <taxon>BOP clade</taxon>
        <taxon>Pooideae</taxon>
        <taxon>Triticodae</taxon>
        <taxon>Triticeae</taxon>
        <taxon>Triticinae</taxon>
        <taxon>Triticum</taxon>
    </lineage>
</organism>
<dbReference type="EnsemblPlants" id="TraesCS1B02G012700.1">
    <property type="protein sequence ID" value="TraesCS1B02G012700.1"/>
    <property type="gene ID" value="TraesCS1B02G012700"/>
</dbReference>
<dbReference type="InterPro" id="IPR032675">
    <property type="entry name" value="LRR_dom_sf"/>
</dbReference>
<dbReference type="InterPro" id="IPR036388">
    <property type="entry name" value="WH-like_DNA-bd_sf"/>
</dbReference>
<dbReference type="Gene3D" id="1.20.5.4130">
    <property type="match status" value="1"/>
</dbReference>
<dbReference type="Pfam" id="PF00931">
    <property type="entry name" value="NB-ARC"/>
    <property type="match status" value="1"/>
</dbReference>
<dbReference type="SUPFAM" id="SSF52540">
    <property type="entry name" value="P-loop containing nucleoside triphosphate hydrolases"/>
    <property type="match status" value="1"/>
</dbReference>
<evidence type="ECO:0000256" key="2">
    <source>
        <dbReference type="ARBA" id="ARBA00022741"/>
    </source>
</evidence>
<dbReference type="Proteomes" id="UP000019116">
    <property type="component" value="Chromosome 1B"/>
</dbReference>
<evidence type="ECO:0000256" key="1">
    <source>
        <dbReference type="ARBA" id="ARBA00022737"/>
    </source>
</evidence>
<keyword evidence="3" id="KW-0611">Plant defense</keyword>